<reference evidence="1" key="1">
    <citation type="submission" date="2022-10" db="EMBL/GenBank/DDBJ databases">
        <title>Complete genome of Methanoculleus submarinus DSM 15122.</title>
        <authorList>
            <person name="Chen S.-C."/>
            <person name="Lai S.-J."/>
            <person name="You Y.-T."/>
        </authorList>
    </citation>
    <scope>NUCLEOTIDE SEQUENCE</scope>
    <source>
        <strain evidence="1">DSM 15122</strain>
    </source>
</reference>
<evidence type="ECO:0000313" key="1">
    <source>
        <dbReference type="EMBL" id="UYU19020.1"/>
    </source>
</evidence>
<evidence type="ECO:0000313" key="2">
    <source>
        <dbReference type="Proteomes" id="UP001156196"/>
    </source>
</evidence>
<protein>
    <submittedName>
        <fullName evidence="1">Uncharacterized protein</fullName>
    </submittedName>
</protein>
<proteinExistence type="predicted"/>
<dbReference type="GeneID" id="24782399"/>
<organism evidence="1 2">
    <name type="scientific">Methanoculleus submarinus</name>
    <dbReference type="NCBI Taxonomy" id="204050"/>
    <lineage>
        <taxon>Archaea</taxon>
        <taxon>Methanobacteriati</taxon>
        <taxon>Methanobacteriota</taxon>
        <taxon>Stenosarchaea group</taxon>
        <taxon>Methanomicrobia</taxon>
        <taxon>Methanomicrobiales</taxon>
        <taxon>Methanomicrobiaceae</taxon>
        <taxon>Methanoculleus</taxon>
    </lineage>
</organism>
<name>A0AAX3EA66_9EURY</name>
<keyword evidence="2" id="KW-1185">Reference proteome</keyword>
<gene>
    <name evidence="1" type="ORF">OH143_02705</name>
</gene>
<dbReference type="KEGG" id="msum:OH143_02705"/>
<sequence>MREDIHRKPCTVLPQVLPVQWTVMDIAIGECDWSKGATDNVRSLRRRGSVFEQEHEKNEVLREADAECDVPTGTEHEKPLGFEVRAKRA</sequence>
<accession>A0AAX3EA66</accession>
<dbReference type="RefSeq" id="WP_143706368.1">
    <property type="nucleotide sequence ID" value="NZ_CP109831.1"/>
</dbReference>
<dbReference type="AlphaFoldDB" id="A0AAX3EA66"/>
<dbReference type="Proteomes" id="UP001156196">
    <property type="component" value="Chromosome"/>
</dbReference>
<dbReference type="EMBL" id="CP109831">
    <property type="protein sequence ID" value="UYU19020.1"/>
    <property type="molecule type" value="Genomic_DNA"/>
</dbReference>